<dbReference type="KEGG" id="tva:4756921"/>
<sequence length="705" mass="80018">MESPRQGVEDTNDPLGTVSPLKVSSSTDALAVIDDIEDMINNKTDWEVRCQGLKNAMMYLKGNINQFPGCDFTILSTGIADCILDSRSTLVRWATLLVSACAMQLKSGFANSSDILIQNLFKQVPNGTQYISKSCSAALKYIYTYVTHRRVARSFLTAASNKSPASRVIVVQAIECFANNWPIKIVVGLKQNIDHVLNHMVNDSCFEVRKIASRVTVPSSVSPPTSPRSPSLKNTKKIEEKPKKGILKTPNRAPSASPSKIPIKLRSSPSSPMERKKNHRVSFAKTTDEIIIDEFRDTSNKKQSNSFELQQKEENKIPETTIDELMPPTSVKITLKFLNMLDDIIQCDQIDKLDGLEELLPESIIIGSRYVADFAKWRYSLEFLIPKFSQEFKDKILEILSTFFFDSLLLEIVDEVYKINTIAKMYLEAPRSFTNDAIQFFYQCSIKFPDYVPEIQVVQYLKSISENIPQKYYENLHKLIQLGTPASNNKEPLIQYIKTLLDNELLDFESQKNLLQIYNLTPSELTDFERDLAILWEDIVAQGKNKLIDNFTKFLVSVVPKLDVMSFAGFVDPLFILISSESPLNQKKFIELLTEFVGNEETLNCILSIVDSHIKKENLESGNLNIIINSIFEYINSHSDDKTDELITVISPRITPLLKSSSTSIRRYTISIFSAFYKANYALFEPYFKSLAPAQQRLIVMYAKK</sequence>
<dbReference type="InParanoid" id="A2F7K9"/>
<dbReference type="GO" id="GO:0008017">
    <property type="term" value="F:microtubule binding"/>
    <property type="evidence" value="ECO:0000318"/>
    <property type="project" value="GO_Central"/>
</dbReference>
<gene>
    <name evidence="3" type="ORF">TVAG_236140</name>
</gene>
<dbReference type="Proteomes" id="UP000001542">
    <property type="component" value="Unassembled WGS sequence"/>
</dbReference>
<evidence type="ECO:0000313" key="4">
    <source>
        <dbReference type="Proteomes" id="UP000001542"/>
    </source>
</evidence>
<feature type="domain" description="CLASP N-terminal" evidence="2">
    <location>
        <begin position="42"/>
        <end position="212"/>
    </location>
</feature>
<dbReference type="InterPro" id="IPR011989">
    <property type="entry name" value="ARM-like"/>
</dbReference>
<reference evidence="3" key="1">
    <citation type="submission" date="2006-10" db="EMBL/GenBank/DDBJ databases">
        <authorList>
            <person name="Amadeo P."/>
            <person name="Zhao Q."/>
            <person name="Wortman J."/>
            <person name="Fraser-Liggett C."/>
            <person name="Carlton J."/>
        </authorList>
    </citation>
    <scope>NUCLEOTIDE SEQUENCE</scope>
    <source>
        <strain evidence="3">G3</strain>
    </source>
</reference>
<dbReference type="InterPro" id="IPR016024">
    <property type="entry name" value="ARM-type_fold"/>
</dbReference>
<dbReference type="EMBL" id="DS113649">
    <property type="protein sequence ID" value="EAX99116.1"/>
    <property type="molecule type" value="Genomic_DNA"/>
</dbReference>
<reference evidence="3" key="2">
    <citation type="journal article" date="2007" name="Science">
        <title>Draft genome sequence of the sexually transmitted pathogen Trichomonas vaginalis.</title>
        <authorList>
            <person name="Carlton J.M."/>
            <person name="Hirt R.P."/>
            <person name="Silva J.C."/>
            <person name="Delcher A.L."/>
            <person name="Schatz M."/>
            <person name="Zhao Q."/>
            <person name="Wortman J.R."/>
            <person name="Bidwell S.L."/>
            <person name="Alsmark U.C.M."/>
            <person name="Besteiro S."/>
            <person name="Sicheritz-Ponten T."/>
            <person name="Noel C.J."/>
            <person name="Dacks J.B."/>
            <person name="Foster P.G."/>
            <person name="Simillion C."/>
            <person name="Van de Peer Y."/>
            <person name="Miranda-Saavedra D."/>
            <person name="Barton G.J."/>
            <person name="Westrop G.D."/>
            <person name="Mueller S."/>
            <person name="Dessi D."/>
            <person name="Fiori P.L."/>
            <person name="Ren Q."/>
            <person name="Paulsen I."/>
            <person name="Zhang H."/>
            <person name="Bastida-Corcuera F.D."/>
            <person name="Simoes-Barbosa A."/>
            <person name="Brown M.T."/>
            <person name="Hayes R.D."/>
            <person name="Mukherjee M."/>
            <person name="Okumura C.Y."/>
            <person name="Schneider R."/>
            <person name="Smith A.J."/>
            <person name="Vanacova S."/>
            <person name="Villalvazo M."/>
            <person name="Haas B.J."/>
            <person name="Pertea M."/>
            <person name="Feldblyum T.V."/>
            <person name="Utterback T.R."/>
            <person name="Shu C.L."/>
            <person name="Osoegawa K."/>
            <person name="de Jong P.J."/>
            <person name="Hrdy I."/>
            <person name="Horvathova L."/>
            <person name="Zubacova Z."/>
            <person name="Dolezal P."/>
            <person name="Malik S.B."/>
            <person name="Logsdon J.M. Jr."/>
            <person name="Henze K."/>
            <person name="Gupta A."/>
            <person name="Wang C.C."/>
            <person name="Dunne R.L."/>
            <person name="Upcroft J.A."/>
            <person name="Upcroft P."/>
            <person name="White O."/>
            <person name="Salzberg S.L."/>
            <person name="Tang P."/>
            <person name="Chiu C.-H."/>
            <person name="Lee Y.-S."/>
            <person name="Embley T.M."/>
            <person name="Coombs G.H."/>
            <person name="Mottram J.C."/>
            <person name="Tachezy J."/>
            <person name="Fraser-Liggett C.M."/>
            <person name="Johnson P.J."/>
        </authorList>
    </citation>
    <scope>NUCLEOTIDE SEQUENCE [LARGE SCALE GENOMIC DNA]</scope>
    <source>
        <strain evidence="3">G3</strain>
    </source>
</reference>
<evidence type="ECO:0000313" key="3">
    <source>
        <dbReference type="EMBL" id="EAX99116.1"/>
    </source>
</evidence>
<dbReference type="RefSeq" id="XP_001312046.1">
    <property type="nucleotide sequence ID" value="XM_001312045.1"/>
</dbReference>
<proteinExistence type="predicted"/>
<dbReference type="VEuPathDB" id="TrichDB:TVAG_236140"/>
<organism evidence="3 4">
    <name type="scientific">Trichomonas vaginalis (strain ATCC PRA-98 / G3)</name>
    <dbReference type="NCBI Taxonomy" id="412133"/>
    <lineage>
        <taxon>Eukaryota</taxon>
        <taxon>Metamonada</taxon>
        <taxon>Parabasalia</taxon>
        <taxon>Trichomonadida</taxon>
        <taxon>Trichomonadidae</taxon>
        <taxon>Trichomonas</taxon>
    </lineage>
</organism>
<dbReference type="AlphaFoldDB" id="A2F7K9"/>
<dbReference type="PANTHER" id="PTHR21567:SF9">
    <property type="entry name" value="CLIP-ASSOCIATING PROTEIN"/>
    <property type="match status" value="1"/>
</dbReference>
<dbReference type="Pfam" id="PF12348">
    <property type="entry name" value="CLASP_N"/>
    <property type="match status" value="1"/>
</dbReference>
<dbReference type="SMR" id="A2F7K9"/>
<protein>
    <recommendedName>
        <fullName evidence="2">CLASP N-terminal domain-containing protein</fullName>
    </recommendedName>
</protein>
<dbReference type="Gene3D" id="1.25.10.10">
    <property type="entry name" value="Leucine-rich Repeat Variant"/>
    <property type="match status" value="1"/>
</dbReference>
<dbReference type="InterPro" id="IPR024395">
    <property type="entry name" value="CLASP_N_dom"/>
</dbReference>
<dbReference type="VEuPathDB" id="TrichDB:TVAGG3_0766650"/>
<evidence type="ECO:0000259" key="2">
    <source>
        <dbReference type="Pfam" id="PF12348"/>
    </source>
</evidence>
<name>A2F7K9_TRIV3</name>
<evidence type="ECO:0000256" key="1">
    <source>
        <dbReference type="SAM" id="MobiDB-lite"/>
    </source>
</evidence>
<feature type="compositionally biased region" description="Low complexity" evidence="1">
    <location>
        <begin position="217"/>
        <end position="233"/>
    </location>
</feature>
<keyword evidence="4" id="KW-1185">Reference proteome</keyword>
<dbReference type="GO" id="GO:0000226">
    <property type="term" value="P:microtubule cytoskeleton organization"/>
    <property type="evidence" value="ECO:0000318"/>
    <property type="project" value="GO_Central"/>
</dbReference>
<dbReference type="GO" id="GO:0005881">
    <property type="term" value="C:cytoplasmic microtubule"/>
    <property type="evidence" value="ECO:0000318"/>
    <property type="project" value="GO_Central"/>
</dbReference>
<dbReference type="PANTHER" id="PTHR21567">
    <property type="entry name" value="CLASP"/>
    <property type="match status" value="1"/>
</dbReference>
<feature type="region of interest" description="Disordered" evidence="1">
    <location>
        <begin position="217"/>
        <end position="280"/>
    </location>
</feature>
<dbReference type="GO" id="GO:0005819">
    <property type="term" value="C:spindle"/>
    <property type="evidence" value="ECO:0007669"/>
    <property type="project" value="UniProtKB-ARBA"/>
</dbReference>
<accession>A2F7K9</accession>
<dbReference type="GO" id="GO:0000278">
    <property type="term" value="P:mitotic cell cycle"/>
    <property type="evidence" value="ECO:0007669"/>
    <property type="project" value="UniProtKB-ARBA"/>
</dbReference>
<dbReference type="SUPFAM" id="SSF48371">
    <property type="entry name" value="ARM repeat"/>
    <property type="match status" value="1"/>
</dbReference>